<dbReference type="Pfam" id="PF02656">
    <property type="entry name" value="DUF202"/>
    <property type="match status" value="1"/>
</dbReference>
<evidence type="ECO:0000256" key="1">
    <source>
        <dbReference type="ARBA" id="ARBA00004127"/>
    </source>
</evidence>
<gene>
    <name evidence="7" type="ORF">IU449_04375</name>
</gene>
<keyword evidence="4 5" id="KW-0472">Membrane</keyword>
<comment type="caution">
    <text evidence="7">The sequence shown here is derived from an EMBL/GenBank/DDBJ whole genome shotgun (WGS) entry which is preliminary data.</text>
</comment>
<feature type="transmembrane region" description="Helical" evidence="5">
    <location>
        <begin position="36"/>
        <end position="57"/>
    </location>
</feature>
<dbReference type="RefSeq" id="WP_195000649.1">
    <property type="nucleotide sequence ID" value="NZ_JADLQN010000001.1"/>
</dbReference>
<evidence type="ECO:0000313" key="7">
    <source>
        <dbReference type="EMBL" id="MBF6353792.1"/>
    </source>
</evidence>
<evidence type="ECO:0000256" key="3">
    <source>
        <dbReference type="ARBA" id="ARBA00022989"/>
    </source>
</evidence>
<accession>A0ABS0D828</accession>
<keyword evidence="8" id="KW-1185">Reference proteome</keyword>
<sequence length="126" mass="13365">MADTDDEAAPRRFPARVYGTGTEPDARFSLANERTYLAWIRTSLALMAAGVALQVFGVGDRSFPSVAASALLTGSAVVLPILAWTGWARTERSLRRSAPLPAPHIAVPLSLILAVAAGLVCWSMLT</sequence>
<dbReference type="EMBL" id="JADLQN010000001">
    <property type="protein sequence ID" value="MBF6353792.1"/>
    <property type="molecule type" value="Genomic_DNA"/>
</dbReference>
<keyword evidence="2 5" id="KW-0812">Transmembrane</keyword>
<dbReference type="Proteomes" id="UP000707731">
    <property type="component" value="Unassembled WGS sequence"/>
</dbReference>
<comment type="subcellular location">
    <subcellularLocation>
        <location evidence="1">Endomembrane system</location>
        <topology evidence="1">Multi-pass membrane protein</topology>
    </subcellularLocation>
</comment>
<evidence type="ECO:0000256" key="4">
    <source>
        <dbReference type="ARBA" id="ARBA00023136"/>
    </source>
</evidence>
<feature type="transmembrane region" description="Helical" evidence="5">
    <location>
        <begin position="63"/>
        <end position="84"/>
    </location>
</feature>
<evidence type="ECO:0000313" key="8">
    <source>
        <dbReference type="Proteomes" id="UP000707731"/>
    </source>
</evidence>
<feature type="domain" description="DUF202" evidence="6">
    <location>
        <begin position="27"/>
        <end position="92"/>
    </location>
</feature>
<proteinExistence type="predicted"/>
<evidence type="ECO:0000256" key="2">
    <source>
        <dbReference type="ARBA" id="ARBA00022692"/>
    </source>
</evidence>
<reference evidence="7 8" key="1">
    <citation type="submission" date="2020-10" db="EMBL/GenBank/DDBJ databases">
        <title>Identification of Nocardia species via Next-generation sequencing and recognition of intraspecies genetic diversity.</title>
        <authorList>
            <person name="Li P."/>
            <person name="Li P."/>
            <person name="Lu B."/>
        </authorList>
    </citation>
    <scope>NUCLEOTIDE SEQUENCE [LARGE SCALE GENOMIC DNA]</scope>
    <source>
        <strain evidence="7 8">BJ06-0143</strain>
    </source>
</reference>
<evidence type="ECO:0000256" key="5">
    <source>
        <dbReference type="SAM" id="Phobius"/>
    </source>
</evidence>
<name>A0ABS0D828_9NOCA</name>
<dbReference type="InterPro" id="IPR003807">
    <property type="entry name" value="DUF202"/>
</dbReference>
<evidence type="ECO:0000259" key="6">
    <source>
        <dbReference type="Pfam" id="PF02656"/>
    </source>
</evidence>
<protein>
    <submittedName>
        <fullName evidence="7">DUF202 domain-containing protein</fullName>
    </submittedName>
</protein>
<organism evidence="7 8">
    <name type="scientific">Nocardia higoensis</name>
    <dbReference type="NCBI Taxonomy" id="228599"/>
    <lineage>
        <taxon>Bacteria</taxon>
        <taxon>Bacillati</taxon>
        <taxon>Actinomycetota</taxon>
        <taxon>Actinomycetes</taxon>
        <taxon>Mycobacteriales</taxon>
        <taxon>Nocardiaceae</taxon>
        <taxon>Nocardia</taxon>
    </lineage>
</organism>
<feature type="transmembrane region" description="Helical" evidence="5">
    <location>
        <begin position="105"/>
        <end position="125"/>
    </location>
</feature>
<keyword evidence="3 5" id="KW-1133">Transmembrane helix</keyword>